<gene>
    <name evidence="2" type="ORF">ATK36_1246</name>
    <name evidence="1" type="ORF">ATK36_6352</name>
</gene>
<evidence type="ECO:0000313" key="2">
    <source>
        <dbReference type="EMBL" id="PFG57650.1"/>
    </source>
</evidence>
<name>A0A2A9FKU8_9PSEU</name>
<proteinExistence type="predicted"/>
<dbReference type="RefSeq" id="WP_098510195.1">
    <property type="nucleotide sequence ID" value="NZ_JBIAKZ010000064.1"/>
</dbReference>
<comment type="caution">
    <text evidence="1">The sequence shown here is derived from an EMBL/GenBank/DDBJ whole genome shotgun (WGS) entry which is preliminary data.</text>
</comment>
<dbReference type="EMBL" id="PDJK01000002">
    <property type="protein sequence ID" value="PFG51079.1"/>
    <property type="molecule type" value="Genomic_DNA"/>
</dbReference>
<protein>
    <submittedName>
        <fullName evidence="1">Uncharacterized protein</fullName>
    </submittedName>
</protein>
<keyword evidence="3" id="KW-1185">Reference proteome</keyword>
<dbReference type="AlphaFoldDB" id="A0A2A9FKU8"/>
<organism evidence="1 3">
    <name type="scientific">Amycolatopsis sulphurea</name>
    <dbReference type="NCBI Taxonomy" id="76022"/>
    <lineage>
        <taxon>Bacteria</taxon>
        <taxon>Bacillati</taxon>
        <taxon>Actinomycetota</taxon>
        <taxon>Actinomycetes</taxon>
        <taxon>Pseudonocardiales</taxon>
        <taxon>Pseudonocardiaceae</taxon>
        <taxon>Amycolatopsis</taxon>
    </lineage>
</organism>
<dbReference type="Proteomes" id="UP000243542">
    <property type="component" value="Unassembled WGS sequence"/>
</dbReference>
<accession>A0A2A9FKU8</accession>
<sequence length="72" mass="8304">MRIRESIVMKLARLHEEFYAIDRTVINPEGGRNRKALLQLADLASEMVQLYEEGAAEMRREAHEAYDLATGR</sequence>
<evidence type="ECO:0000313" key="1">
    <source>
        <dbReference type="EMBL" id="PFG51079.1"/>
    </source>
</evidence>
<evidence type="ECO:0000313" key="3">
    <source>
        <dbReference type="Proteomes" id="UP000243542"/>
    </source>
</evidence>
<dbReference type="EMBL" id="PDJK01000001">
    <property type="protein sequence ID" value="PFG57650.1"/>
    <property type="molecule type" value="Genomic_DNA"/>
</dbReference>
<reference evidence="1 3" key="1">
    <citation type="submission" date="2017-10" db="EMBL/GenBank/DDBJ databases">
        <title>Sequencing the genomes of 1000 actinobacteria strains.</title>
        <authorList>
            <person name="Klenk H.-P."/>
        </authorList>
    </citation>
    <scope>NUCLEOTIDE SEQUENCE [LARGE SCALE GENOMIC DNA]</scope>
    <source>
        <strain evidence="1 3">DSM 46092</strain>
    </source>
</reference>